<accession>A0A8C4XD48</accession>
<reference evidence="2" key="2">
    <citation type="submission" date="2025-09" db="UniProtKB">
        <authorList>
            <consortium name="Ensembl"/>
        </authorList>
    </citation>
    <scope>IDENTIFICATION</scope>
</reference>
<dbReference type="Ensembl" id="ENSECRT00000023668.1">
    <property type="protein sequence ID" value="ENSECRP00000023165.1"/>
    <property type="gene ID" value="ENSECRG00000015666.1"/>
</dbReference>
<evidence type="ECO:0000313" key="2">
    <source>
        <dbReference type="Ensembl" id="ENSECRP00000023165.1"/>
    </source>
</evidence>
<keyword evidence="3" id="KW-1185">Reference proteome</keyword>
<dbReference type="GeneTree" id="ENSGT00940000165266"/>
<dbReference type="AlphaFoldDB" id="A0A8C4XD48"/>
<proteinExistence type="predicted"/>
<name>A0A8C4XD48_ERPCA</name>
<protein>
    <recommendedName>
        <fullName evidence="1">Integrase core domain-containing protein</fullName>
    </recommendedName>
</protein>
<dbReference type="InterPro" id="IPR058913">
    <property type="entry name" value="Integrase_dom_put"/>
</dbReference>
<feature type="domain" description="Integrase core" evidence="1">
    <location>
        <begin position="185"/>
        <end position="352"/>
    </location>
</feature>
<sequence>MAVCEMEVNEIAQELIRKIFVDLSEEITLLAALLDSDIDETIFENIQELVGRTRLHSSSGDAVTCSGRPSFDIPAESIEHFLLCGLKVRQISYIVVCVARQITSHLFLFLSVSDLYSQISDDALDAIISNIQRHHPNMGYKMIHGLLKSQGVQVPGMVQKSVHRVDPEGVVMRSLRLHTLIQRQYSVPGPNCLWHIDGNHKLIRFVVHGGIDGFSRLLVYLTLSANNRADTVLNSFLSADGENVRVAELMVQRRGVNRNSHITGRSVHNQRIERMWRDVYEHVLDLFYSIFFTLERQQLLEPDNELHLFSLHWNFLPLIQSNLKSFQNAWNHHGLRSEGNQTPLQLWMGHTAQDLDDSVSVPEIQLPHDLTDAESASLPAPADSCDDAVANYVETVQLIRSIFN</sequence>
<evidence type="ECO:0000313" key="3">
    <source>
        <dbReference type="Proteomes" id="UP000694620"/>
    </source>
</evidence>
<dbReference type="PANTHER" id="PTHR46791">
    <property type="entry name" value="EXPRESSED PROTEIN"/>
    <property type="match status" value="1"/>
</dbReference>
<dbReference type="Pfam" id="PF24764">
    <property type="entry name" value="rva_4"/>
    <property type="match status" value="1"/>
</dbReference>
<organism evidence="2 3">
    <name type="scientific">Erpetoichthys calabaricus</name>
    <name type="common">Rope fish</name>
    <name type="synonym">Calamoichthys calabaricus</name>
    <dbReference type="NCBI Taxonomy" id="27687"/>
    <lineage>
        <taxon>Eukaryota</taxon>
        <taxon>Metazoa</taxon>
        <taxon>Chordata</taxon>
        <taxon>Craniata</taxon>
        <taxon>Vertebrata</taxon>
        <taxon>Euteleostomi</taxon>
        <taxon>Actinopterygii</taxon>
        <taxon>Polypteriformes</taxon>
        <taxon>Polypteridae</taxon>
        <taxon>Erpetoichthys</taxon>
    </lineage>
</organism>
<dbReference type="PANTHER" id="PTHR46791:SF4">
    <property type="match status" value="1"/>
</dbReference>
<evidence type="ECO:0000259" key="1">
    <source>
        <dbReference type="Pfam" id="PF24764"/>
    </source>
</evidence>
<dbReference type="Proteomes" id="UP000694620">
    <property type="component" value="Unassembled WGS sequence"/>
</dbReference>
<reference evidence="2" key="1">
    <citation type="submission" date="2025-08" db="UniProtKB">
        <authorList>
            <consortium name="Ensembl"/>
        </authorList>
    </citation>
    <scope>IDENTIFICATION</scope>
</reference>